<dbReference type="Gene3D" id="2.70.98.20">
    <property type="entry name" value="Copper amine oxidase, catalytic domain"/>
    <property type="match status" value="1"/>
</dbReference>
<dbReference type="PANTHER" id="PTHR10638">
    <property type="entry name" value="COPPER AMINE OXIDASE"/>
    <property type="match status" value="1"/>
</dbReference>
<proteinExistence type="inferred from homology"/>
<dbReference type="InterPro" id="IPR036460">
    <property type="entry name" value="Cu_amine_oxidase_C_sf"/>
</dbReference>
<dbReference type="GO" id="GO:0009308">
    <property type="term" value="P:amine metabolic process"/>
    <property type="evidence" value="ECO:0007669"/>
    <property type="project" value="UniProtKB-UniRule"/>
</dbReference>
<dbReference type="InterPro" id="IPR015798">
    <property type="entry name" value="Cu_amine_oxidase_C"/>
</dbReference>
<accession>A0A6V7Q2K0</accession>
<dbReference type="Pfam" id="PF01179">
    <property type="entry name" value="Cu_amine_oxid"/>
    <property type="match status" value="1"/>
</dbReference>
<keyword evidence="1" id="KW-0186">Copper</keyword>
<dbReference type="GO" id="GO:0008131">
    <property type="term" value="F:primary methylamine oxidase activity"/>
    <property type="evidence" value="ECO:0007669"/>
    <property type="project" value="InterPro"/>
</dbReference>
<feature type="region of interest" description="Disordered" evidence="2">
    <location>
        <begin position="191"/>
        <end position="230"/>
    </location>
</feature>
<feature type="domain" description="Copper amine oxidase catalytic" evidence="3">
    <location>
        <begin position="42"/>
        <end position="137"/>
    </location>
</feature>
<dbReference type="InterPro" id="IPR000269">
    <property type="entry name" value="Cu_amine_oxidase"/>
</dbReference>
<sequence length="336" mass="37136">MPRDRRPLSVRKLACREIGGLPRMARVASSSALEKFRNIQLQDGKIEAEVKLTGILSLGALLLGESRKYGTTIAPGLYALVHQHFFVARMDMAVDCKPTETFNQVVEVNVKVEEPGQHNIHNNAFYAEEKLLRSERKQCGIAILHLHVTGLYLAELFAERHKLAPFVQILPFCHRLLNQVTMPITRSQSAGADNAANFEEVETSATSGSSEVRGGARQQTEAAPDRGADERLEDYYVQQAAASRETQALTPSTSCGRCTESAVPRPVLHRGACGRTSGGVFGGNHLCRGPRLERAFPTLVEGAERDRLMERLNEFRRCSPRVLTARRSTTGSWRSG</sequence>
<comment type="cofactor">
    <cofactor evidence="1">
        <name>Cu cation</name>
        <dbReference type="ChEBI" id="CHEBI:23378"/>
    </cofactor>
    <text evidence="1">Contains 1 topaquinone per subunit.</text>
</comment>
<dbReference type="SUPFAM" id="SSF49998">
    <property type="entry name" value="Amine oxidase catalytic domain"/>
    <property type="match status" value="1"/>
</dbReference>
<evidence type="ECO:0000256" key="1">
    <source>
        <dbReference type="RuleBase" id="RU000672"/>
    </source>
</evidence>
<dbReference type="AlphaFoldDB" id="A0A6V7Q2K0"/>
<gene>
    <name evidence="4" type="ORF">CB5_LOCUS20367</name>
</gene>
<keyword evidence="1" id="KW-0560">Oxidoreductase</keyword>
<comment type="similarity">
    <text evidence="1">Belongs to the copper/topaquinone oxidase family.</text>
</comment>
<reference evidence="4" key="1">
    <citation type="submission" date="2020-07" db="EMBL/GenBank/DDBJ databases">
        <authorList>
            <person name="Lin J."/>
        </authorList>
    </citation>
    <scope>NUCLEOTIDE SEQUENCE</scope>
</reference>
<dbReference type="EMBL" id="LR862131">
    <property type="protein sequence ID" value="CAD1837156.1"/>
    <property type="molecule type" value="Genomic_DNA"/>
</dbReference>
<keyword evidence="1" id="KW-0801">TPQ</keyword>
<dbReference type="PANTHER" id="PTHR10638:SF18">
    <property type="entry name" value="AMINE OXIDASE [COPPER-CONTAINING] ZETA, PEROXISOMAL"/>
    <property type="match status" value="1"/>
</dbReference>
<dbReference type="EC" id="1.4.3.-" evidence="1"/>
<dbReference type="GO" id="GO:0048038">
    <property type="term" value="F:quinone binding"/>
    <property type="evidence" value="ECO:0007669"/>
    <property type="project" value="InterPro"/>
</dbReference>
<comment type="PTM">
    <text evidence="1">Topaquinone (TPQ) is generated by copper-dependent autoxidation of a specific tyrosyl residue.</text>
</comment>
<dbReference type="GO" id="GO:0005507">
    <property type="term" value="F:copper ion binding"/>
    <property type="evidence" value="ECO:0007669"/>
    <property type="project" value="InterPro"/>
</dbReference>
<name>A0A6V7Q2K0_ANACO</name>
<evidence type="ECO:0000259" key="3">
    <source>
        <dbReference type="Pfam" id="PF01179"/>
    </source>
</evidence>
<keyword evidence="1" id="KW-0479">Metal-binding</keyword>
<protein>
    <recommendedName>
        <fullName evidence="1">Amine oxidase</fullName>
        <ecNumber evidence="1">1.4.3.-</ecNumber>
    </recommendedName>
</protein>
<organism evidence="4">
    <name type="scientific">Ananas comosus var. bracteatus</name>
    <name type="common">red pineapple</name>
    <dbReference type="NCBI Taxonomy" id="296719"/>
    <lineage>
        <taxon>Eukaryota</taxon>
        <taxon>Viridiplantae</taxon>
        <taxon>Streptophyta</taxon>
        <taxon>Embryophyta</taxon>
        <taxon>Tracheophyta</taxon>
        <taxon>Spermatophyta</taxon>
        <taxon>Magnoliopsida</taxon>
        <taxon>Liliopsida</taxon>
        <taxon>Poales</taxon>
        <taxon>Bromeliaceae</taxon>
        <taxon>Bromelioideae</taxon>
        <taxon>Ananas</taxon>
    </lineage>
</organism>
<evidence type="ECO:0000256" key="2">
    <source>
        <dbReference type="SAM" id="MobiDB-lite"/>
    </source>
</evidence>
<evidence type="ECO:0000313" key="4">
    <source>
        <dbReference type="EMBL" id="CAD1837156.1"/>
    </source>
</evidence>